<feature type="transmembrane region" description="Helical" evidence="8">
    <location>
        <begin position="255"/>
        <end position="275"/>
    </location>
</feature>
<sequence length="368" mass="41319">MINILKTKFVLLARNPASFIIITVIICLFAYILGLGQQAKFPIAVFTDLEDQQTQFFMKELGKMPNKSFELFEEREAIEKVRNGDREVAIHLKEDGFDLVIAPDYMDAPLLQHEVSTIYSKVSQKQAIIQAYPVDKQNEISAVIDEAVANPSFHINYSNFSNDGAFIWDAKLHSLFGFTLFMVIYTVANGVNHIVMERRSHIWDRLIVSSIRKSEIYIANLVYSFILGYIQIAIVLAIFYFGLGVDFYGGFYQSLVIVIPYVLCIVALSIFIASIATTPGKFNAFIVVLAVPFAMLGGAYWPLEIVTSETILALSYISPITYGMDLLYGVTLNGSSLTDLIRPLGMLLFMTVVFMGIGINVMEKKEVR</sequence>
<evidence type="ECO:0000313" key="11">
    <source>
        <dbReference type="Proteomes" id="UP000287910"/>
    </source>
</evidence>
<proteinExistence type="inferred from homology"/>
<dbReference type="RefSeq" id="WP_126657099.1">
    <property type="nucleotide sequence ID" value="NZ_RYYR01000001.1"/>
</dbReference>
<evidence type="ECO:0000256" key="5">
    <source>
        <dbReference type="ARBA" id="ARBA00022692"/>
    </source>
</evidence>
<organism evidence="10 11">
    <name type="scientific">Lysinibacillus antri</name>
    <dbReference type="NCBI Taxonomy" id="2498145"/>
    <lineage>
        <taxon>Bacteria</taxon>
        <taxon>Bacillati</taxon>
        <taxon>Bacillota</taxon>
        <taxon>Bacilli</taxon>
        <taxon>Bacillales</taxon>
        <taxon>Bacillaceae</taxon>
        <taxon>Lysinibacillus</taxon>
    </lineage>
</organism>
<evidence type="ECO:0000256" key="2">
    <source>
        <dbReference type="ARBA" id="ARBA00007783"/>
    </source>
</evidence>
<dbReference type="InterPro" id="IPR051449">
    <property type="entry name" value="ABC-2_transporter_component"/>
</dbReference>
<evidence type="ECO:0000256" key="3">
    <source>
        <dbReference type="ARBA" id="ARBA00022448"/>
    </source>
</evidence>
<name>A0A3S0R8P6_9BACI</name>
<evidence type="ECO:0000256" key="1">
    <source>
        <dbReference type="ARBA" id="ARBA00004651"/>
    </source>
</evidence>
<evidence type="ECO:0000259" key="9">
    <source>
        <dbReference type="PROSITE" id="PS51012"/>
    </source>
</evidence>
<dbReference type="GO" id="GO:0005886">
    <property type="term" value="C:plasma membrane"/>
    <property type="evidence" value="ECO:0007669"/>
    <property type="project" value="UniProtKB-SubCell"/>
</dbReference>
<keyword evidence="4" id="KW-1003">Cell membrane</keyword>
<dbReference type="PANTHER" id="PTHR30294">
    <property type="entry name" value="MEMBRANE COMPONENT OF ABC TRANSPORTER YHHJ-RELATED"/>
    <property type="match status" value="1"/>
</dbReference>
<evidence type="ECO:0000256" key="4">
    <source>
        <dbReference type="ARBA" id="ARBA00022475"/>
    </source>
</evidence>
<accession>A0A3S0R8P6</accession>
<dbReference type="InterPro" id="IPR013525">
    <property type="entry name" value="ABC2_TM"/>
</dbReference>
<keyword evidence="3" id="KW-0813">Transport</keyword>
<comment type="similarity">
    <text evidence="2">Belongs to the ABC-2 integral membrane protein family.</text>
</comment>
<evidence type="ECO:0000256" key="8">
    <source>
        <dbReference type="SAM" id="Phobius"/>
    </source>
</evidence>
<feature type="transmembrane region" description="Helical" evidence="8">
    <location>
        <begin position="344"/>
        <end position="362"/>
    </location>
</feature>
<evidence type="ECO:0000256" key="7">
    <source>
        <dbReference type="ARBA" id="ARBA00023136"/>
    </source>
</evidence>
<comment type="subcellular location">
    <subcellularLocation>
        <location evidence="1">Cell membrane</location>
        <topology evidence="1">Multi-pass membrane protein</topology>
    </subcellularLocation>
</comment>
<evidence type="ECO:0000313" key="10">
    <source>
        <dbReference type="EMBL" id="RUL56984.1"/>
    </source>
</evidence>
<reference evidence="10 11" key="1">
    <citation type="submission" date="2018-12" db="EMBL/GenBank/DDBJ databases">
        <title>Lysinibacillus antri sp. nov., isolated from a cave soil.</title>
        <authorList>
            <person name="Narsing Rao M.P."/>
            <person name="Zhang H."/>
            <person name="Dong Z.-Y."/>
            <person name="Niu X.-K."/>
            <person name="Zhang K."/>
            <person name="Fang B.-Z."/>
            <person name="Kang Y.-Q."/>
            <person name="Xiao M."/>
            <person name="Li W.-J."/>
        </authorList>
    </citation>
    <scope>NUCLEOTIDE SEQUENCE [LARGE SCALE GENOMIC DNA]</scope>
    <source>
        <strain evidence="10 11">SYSU K30002</strain>
    </source>
</reference>
<feature type="transmembrane region" description="Helical" evidence="8">
    <location>
        <begin position="175"/>
        <end position="195"/>
    </location>
</feature>
<feature type="domain" description="ABC transmembrane type-2" evidence="9">
    <location>
        <begin position="137"/>
        <end position="365"/>
    </location>
</feature>
<dbReference type="EMBL" id="RYYR01000001">
    <property type="protein sequence ID" value="RUL56984.1"/>
    <property type="molecule type" value="Genomic_DNA"/>
</dbReference>
<protein>
    <submittedName>
        <fullName evidence="10">ABC transporter permease</fullName>
    </submittedName>
</protein>
<dbReference type="AlphaFoldDB" id="A0A3S0R8P6"/>
<keyword evidence="11" id="KW-1185">Reference proteome</keyword>
<dbReference type="PANTHER" id="PTHR30294:SF29">
    <property type="entry name" value="MULTIDRUG ABC TRANSPORTER PERMEASE YBHS-RELATED"/>
    <property type="match status" value="1"/>
</dbReference>
<dbReference type="Pfam" id="PF12698">
    <property type="entry name" value="ABC2_membrane_3"/>
    <property type="match status" value="1"/>
</dbReference>
<dbReference type="InterPro" id="IPR047817">
    <property type="entry name" value="ABC2_TM_bact-type"/>
</dbReference>
<keyword evidence="5 8" id="KW-0812">Transmembrane</keyword>
<comment type="caution">
    <text evidence="10">The sequence shown here is derived from an EMBL/GenBank/DDBJ whole genome shotgun (WGS) entry which is preliminary data.</text>
</comment>
<feature type="transmembrane region" description="Helical" evidence="8">
    <location>
        <begin position="282"/>
        <end position="301"/>
    </location>
</feature>
<dbReference type="Proteomes" id="UP000287910">
    <property type="component" value="Unassembled WGS sequence"/>
</dbReference>
<keyword evidence="6 8" id="KW-1133">Transmembrane helix</keyword>
<evidence type="ECO:0000256" key="6">
    <source>
        <dbReference type="ARBA" id="ARBA00022989"/>
    </source>
</evidence>
<feature type="transmembrane region" description="Helical" evidence="8">
    <location>
        <begin position="216"/>
        <end position="243"/>
    </location>
</feature>
<gene>
    <name evidence="10" type="ORF">EK386_00765</name>
</gene>
<feature type="transmembrane region" description="Helical" evidence="8">
    <location>
        <begin position="12"/>
        <end position="33"/>
    </location>
</feature>
<keyword evidence="7 8" id="KW-0472">Membrane</keyword>
<dbReference type="PROSITE" id="PS51012">
    <property type="entry name" value="ABC_TM2"/>
    <property type="match status" value="1"/>
</dbReference>
<dbReference type="GO" id="GO:0140359">
    <property type="term" value="F:ABC-type transporter activity"/>
    <property type="evidence" value="ECO:0007669"/>
    <property type="project" value="InterPro"/>
</dbReference>